<dbReference type="InterPro" id="IPR006153">
    <property type="entry name" value="Cation/H_exchanger_TM"/>
</dbReference>
<feature type="transmembrane region" description="Helical" evidence="12">
    <location>
        <begin position="165"/>
        <end position="188"/>
    </location>
</feature>
<feature type="transmembrane region" description="Helical" evidence="12">
    <location>
        <begin position="256"/>
        <end position="273"/>
    </location>
</feature>
<keyword evidence="4" id="KW-0050">Antiport</keyword>
<dbReference type="Pfam" id="PF00999">
    <property type="entry name" value="Na_H_Exchanger"/>
    <property type="match status" value="1"/>
</dbReference>
<evidence type="ECO:0000256" key="1">
    <source>
        <dbReference type="ARBA" id="ARBA00004651"/>
    </source>
</evidence>
<feature type="transmembrane region" description="Helical" evidence="12">
    <location>
        <begin position="29"/>
        <end position="47"/>
    </location>
</feature>
<feature type="transmembrane region" description="Helical" evidence="12">
    <location>
        <begin position="6"/>
        <end position="22"/>
    </location>
</feature>
<dbReference type="InterPro" id="IPR018422">
    <property type="entry name" value="Cation/H_exchanger_CPA1"/>
</dbReference>
<keyword evidence="10 12" id="KW-0472">Membrane</keyword>
<evidence type="ECO:0000313" key="14">
    <source>
        <dbReference type="EMBL" id="MFD2602586.1"/>
    </source>
</evidence>
<organism evidence="14 15">
    <name type="scientific">Flavobacterium suzhouense</name>
    <dbReference type="NCBI Taxonomy" id="1529638"/>
    <lineage>
        <taxon>Bacteria</taxon>
        <taxon>Pseudomonadati</taxon>
        <taxon>Bacteroidota</taxon>
        <taxon>Flavobacteriia</taxon>
        <taxon>Flavobacteriales</taxon>
        <taxon>Flavobacteriaceae</taxon>
        <taxon>Flavobacterium</taxon>
    </lineage>
</organism>
<feature type="transmembrane region" description="Helical" evidence="12">
    <location>
        <begin position="99"/>
        <end position="121"/>
    </location>
</feature>
<feature type="domain" description="Cation/H+ exchanger transmembrane" evidence="13">
    <location>
        <begin position="16"/>
        <end position="402"/>
    </location>
</feature>
<evidence type="ECO:0000256" key="12">
    <source>
        <dbReference type="SAM" id="Phobius"/>
    </source>
</evidence>
<feature type="transmembrane region" description="Helical" evidence="12">
    <location>
        <begin position="382"/>
        <end position="405"/>
    </location>
</feature>
<dbReference type="Gene3D" id="1.20.1530.20">
    <property type="match status" value="1"/>
</dbReference>
<dbReference type="PANTHER" id="PTHR10110:SF195">
    <property type="entry name" value="NA(+)_H(+) ANTIPORTER NHAS2"/>
    <property type="match status" value="1"/>
</dbReference>
<evidence type="ECO:0000256" key="8">
    <source>
        <dbReference type="ARBA" id="ARBA00023053"/>
    </source>
</evidence>
<feature type="transmembrane region" description="Helical" evidence="12">
    <location>
        <begin position="127"/>
        <end position="153"/>
    </location>
</feature>
<keyword evidence="5" id="KW-1003">Cell membrane</keyword>
<evidence type="ECO:0000256" key="4">
    <source>
        <dbReference type="ARBA" id="ARBA00022449"/>
    </source>
</evidence>
<keyword evidence="7 12" id="KW-1133">Transmembrane helix</keyword>
<feature type="transmembrane region" description="Helical" evidence="12">
    <location>
        <begin position="318"/>
        <end position="343"/>
    </location>
</feature>
<evidence type="ECO:0000256" key="10">
    <source>
        <dbReference type="ARBA" id="ARBA00023136"/>
    </source>
</evidence>
<reference evidence="15" key="1">
    <citation type="journal article" date="2019" name="Int. J. Syst. Evol. Microbiol.">
        <title>The Global Catalogue of Microorganisms (GCM) 10K type strain sequencing project: providing services to taxonomists for standard genome sequencing and annotation.</title>
        <authorList>
            <consortium name="The Broad Institute Genomics Platform"/>
            <consortium name="The Broad Institute Genome Sequencing Center for Infectious Disease"/>
            <person name="Wu L."/>
            <person name="Ma J."/>
        </authorList>
    </citation>
    <scope>NUCLEOTIDE SEQUENCE [LARGE SCALE GENOMIC DNA]</scope>
    <source>
        <strain evidence="15">KCTC 42107</strain>
    </source>
</reference>
<keyword evidence="15" id="KW-1185">Reference proteome</keyword>
<evidence type="ECO:0000259" key="13">
    <source>
        <dbReference type="Pfam" id="PF00999"/>
    </source>
</evidence>
<comment type="similarity">
    <text evidence="2">Belongs to the monovalent cation:proton antiporter 1 (CPA1) transporter (TC 2.A.36) family.</text>
</comment>
<dbReference type="PANTHER" id="PTHR10110">
    <property type="entry name" value="SODIUM/HYDROGEN EXCHANGER"/>
    <property type="match status" value="1"/>
</dbReference>
<sequence>MDLLQLITLLLVISAGVSYLNQRFVKLPGTIGVVAISVAVSIVIVVIGKTNNELSDKIRDVSASMDFSRILLDVMLGFLLFASALHFDYQKLRKQQWPVFVLSTLGVFMSTTIFGLLLYYLCSLFGIELPLVYCFIFGALISPTDPIAVGAILKHSKISEKLSTVIAGESLFNDAVGLLLFVLLLEFVQQPEAMISIGTVGSLLLHEILGGIAIGLVAGYTGYRLIKSIKDFQTILLLSVALVLGISFLANYFHASIPLAAVSAGLIIGNNSFHTDKVSDDFLLKMWKMIDEVLNTILFVMIGLQLVAMPFLEEYWLLGLFSIVIILIARTVSVSLPALFLLGKLNVNNVLILAWAGLRGGISIAMALSLPDSQYKEGILSGCYFIVMFSTIGQGLSINTLIAALDRKGLKRQAKRP</sequence>
<evidence type="ECO:0000256" key="7">
    <source>
        <dbReference type="ARBA" id="ARBA00022989"/>
    </source>
</evidence>
<proteinExistence type="inferred from homology"/>
<evidence type="ECO:0000256" key="2">
    <source>
        <dbReference type="ARBA" id="ARBA00007367"/>
    </source>
</evidence>
<feature type="transmembrane region" description="Helical" evidence="12">
    <location>
        <begin position="350"/>
        <end position="370"/>
    </location>
</feature>
<keyword evidence="6 12" id="KW-0812">Transmembrane</keyword>
<keyword evidence="11" id="KW-0739">Sodium transport</keyword>
<feature type="transmembrane region" description="Helical" evidence="12">
    <location>
        <begin position="232"/>
        <end position="250"/>
    </location>
</feature>
<evidence type="ECO:0000313" key="15">
    <source>
        <dbReference type="Proteomes" id="UP001597480"/>
    </source>
</evidence>
<protein>
    <submittedName>
        <fullName evidence="14">Cation:proton antiporter</fullName>
    </submittedName>
</protein>
<comment type="caution">
    <text evidence="14">The sequence shown here is derived from an EMBL/GenBank/DDBJ whole genome shotgun (WGS) entry which is preliminary data.</text>
</comment>
<evidence type="ECO:0000256" key="9">
    <source>
        <dbReference type="ARBA" id="ARBA00023065"/>
    </source>
</evidence>
<feature type="transmembrane region" description="Helical" evidence="12">
    <location>
        <begin position="67"/>
        <end position="87"/>
    </location>
</feature>
<dbReference type="EMBL" id="JBHUMD010000026">
    <property type="protein sequence ID" value="MFD2602586.1"/>
    <property type="molecule type" value="Genomic_DNA"/>
</dbReference>
<accession>A0ABW5NUE3</accession>
<keyword evidence="8" id="KW-0915">Sodium</keyword>
<keyword evidence="3" id="KW-0813">Transport</keyword>
<keyword evidence="9" id="KW-0406">Ion transport</keyword>
<dbReference type="Proteomes" id="UP001597480">
    <property type="component" value="Unassembled WGS sequence"/>
</dbReference>
<evidence type="ECO:0000256" key="3">
    <source>
        <dbReference type="ARBA" id="ARBA00022448"/>
    </source>
</evidence>
<name>A0ABW5NUE3_9FLAO</name>
<dbReference type="InterPro" id="IPR038770">
    <property type="entry name" value="Na+/solute_symporter_sf"/>
</dbReference>
<feature type="transmembrane region" description="Helical" evidence="12">
    <location>
        <begin position="194"/>
        <end position="220"/>
    </location>
</feature>
<evidence type="ECO:0000256" key="11">
    <source>
        <dbReference type="ARBA" id="ARBA00023201"/>
    </source>
</evidence>
<comment type="subcellular location">
    <subcellularLocation>
        <location evidence="1">Cell membrane</location>
        <topology evidence="1">Multi-pass membrane protein</topology>
    </subcellularLocation>
</comment>
<gene>
    <name evidence="14" type="ORF">ACFSR3_11005</name>
</gene>
<evidence type="ECO:0000256" key="5">
    <source>
        <dbReference type="ARBA" id="ARBA00022475"/>
    </source>
</evidence>
<dbReference type="RefSeq" id="WP_379821011.1">
    <property type="nucleotide sequence ID" value="NZ_JBHUMD010000026.1"/>
</dbReference>
<feature type="transmembrane region" description="Helical" evidence="12">
    <location>
        <begin position="293"/>
        <end position="312"/>
    </location>
</feature>
<evidence type="ECO:0000256" key="6">
    <source>
        <dbReference type="ARBA" id="ARBA00022692"/>
    </source>
</evidence>